<reference evidence="2" key="1">
    <citation type="submission" date="2015-06" db="UniProtKB">
        <authorList>
            <consortium name="EnsemblPlants"/>
        </authorList>
    </citation>
    <scope>IDENTIFICATION</scope>
</reference>
<organism evidence="2">
    <name type="scientific">Aegilops tauschii</name>
    <name type="common">Tausch's goatgrass</name>
    <name type="synonym">Aegilops squarrosa</name>
    <dbReference type="NCBI Taxonomy" id="37682"/>
    <lineage>
        <taxon>Eukaryota</taxon>
        <taxon>Viridiplantae</taxon>
        <taxon>Streptophyta</taxon>
        <taxon>Embryophyta</taxon>
        <taxon>Tracheophyta</taxon>
        <taxon>Spermatophyta</taxon>
        <taxon>Magnoliopsida</taxon>
        <taxon>Liliopsida</taxon>
        <taxon>Poales</taxon>
        <taxon>Poaceae</taxon>
        <taxon>BOP clade</taxon>
        <taxon>Pooideae</taxon>
        <taxon>Triticodae</taxon>
        <taxon>Triticeae</taxon>
        <taxon>Triticinae</taxon>
        <taxon>Aegilops</taxon>
    </lineage>
</organism>
<dbReference type="GO" id="GO:0008234">
    <property type="term" value="F:cysteine-type peptidase activity"/>
    <property type="evidence" value="ECO:0007669"/>
    <property type="project" value="InterPro"/>
</dbReference>
<evidence type="ECO:0000313" key="2">
    <source>
        <dbReference type="EnsemblPlants" id="EMT01524"/>
    </source>
</evidence>
<dbReference type="InterPro" id="IPR000668">
    <property type="entry name" value="Peptidase_C1A_C"/>
</dbReference>
<evidence type="ECO:0000259" key="1">
    <source>
        <dbReference type="Pfam" id="PF00112"/>
    </source>
</evidence>
<accession>R7VZB4</accession>
<sequence>MDVNNHEFSWKYTRLHGAPLGRDNGVRRLPVGLRLLARQGVYAECGDWPDARRVHISGARTRYRMHFDEVVRLLRQGRPVMGGFRFCGPFESLGPNGIYHFQRRRGDVYPPLRHMVLFVGYGRRGGRPYLIFQNSSGRRFGEDGYGRIWFQEVRDFTTFTVRKHYRNRTLRRRPGPSA</sequence>
<dbReference type="AlphaFoldDB" id="R7VZB4"/>
<proteinExistence type="predicted"/>
<name>R7VZB4_AEGTA</name>
<dbReference type="GO" id="GO:0006508">
    <property type="term" value="P:proteolysis"/>
    <property type="evidence" value="ECO:0007669"/>
    <property type="project" value="InterPro"/>
</dbReference>
<dbReference type="Gene3D" id="3.90.70.10">
    <property type="entry name" value="Cysteine proteinases"/>
    <property type="match status" value="1"/>
</dbReference>
<dbReference type="SUPFAM" id="SSF54001">
    <property type="entry name" value="Cysteine proteinases"/>
    <property type="match status" value="1"/>
</dbReference>
<dbReference type="Pfam" id="PF00112">
    <property type="entry name" value="Peptidase_C1"/>
    <property type="match status" value="1"/>
</dbReference>
<dbReference type="InterPro" id="IPR038765">
    <property type="entry name" value="Papain-like_cys_pep_sf"/>
</dbReference>
<feature type="domain" description="Peptidase C1A papain C-terminal" evidence="1">
    <location>
        <begin position="96"/>
        <end position="149"/>
    </location>
</feature>
<dbReference type="EnsemblPlants" id="EMT01524">
    <property type="protein sequence ID" value="EMT01524"/>
    <property type="gene ID" value="F775_23180"/>
</dbReference>
<protein>
    <recommendedName>
        <fullName evidence="1">Peptidase C1A papain C-terminal domain-containing protein</fullName>
    </recommendedName>
</protein>